<gene>
    <name evidence="2" type="ORF">V4C55_27775</name>
</gene>
<sequence>MTTSTFGRMFDGLFGGAAEPTRSAAPSAPSQPSPVEVGRGADNERHVVIAGQARLFRDEGDVVVQFHPTFDYELRETSVGMKLIPALEPHWAVLREHQCSMLEAIAEAIRSARADVTDVTDDPIADIPVASTSQHAHPGSRGRAGANVQPVPLVIDNAPALESPQKTPQAHRSERPHYGKVREWGEKEFPDGKRPGKTYVSFCLTLEQRGGQHVLQGEGLREAIAEARCHIGDRVEVRRLGKTKVPAVGNDGRPKLDASGAQILWDKWLWSITKK</sequence>
<dbReference type="EMBL" id="JAZHGC010000026">
    <property type="protein sequence ID" value="MEM5289527.1"/>
    <property type="molecule type" value="Genomic_DNA"/>
</dbReference>
<keyword evidence="3" id="KW-1185">Reference proteome</keyword>
<reference evidence="2 3" key="1">
    <citation type="submission" date="2024-01" db="EMBL/GenBank/DDBJ databases">
        <title>The diversity of rhizobia nodulating Mimosa spp. in eleven states of Brazil covering several biomes is determined by host plant, location, and edaphic factors.</title>
        <authorList>
            <person name="Rouws L."/>
            <person name="Barauna A."/>
            <person name="Beukes C."/>
            <person name="De Faria S.M."/>
            <person name="Gross E."/>
            <person name="Dos Reis Junior F.B."/>
            <person name="Simon M."/>
            <person name="Maluk M."/>
            <person name="Odee D.W."/>
            <person name="Kenicer G."/>
            <person name="Young J.P.W."/>
            <person name="Reis V.M."/>
            <person name="Zilli J."/>
            <person name="James E.K."/>
        </authorList>
    </citation>
    <scope>NUCLEOTIDE SEQUENCE [LARGE SCALE GENOMIC DNA]</scope>
    <source>
        <strain evidence="2 3">JPY77</strain>
    </source>
</reference>
<dbReference type="RefSeq" id="WP_201657614.1">
    <property type="nucleotide sequence ID" value="NZ_CAJHCS010000028.1"/>
</dbReference>
<name>A0ABU9QJ66_9BURK</name>
<proteinExistence type="predicted"/>
<evidence type="ECO:0000313" key="2">
    <source>
        <dbReference type="EMBL" id="MEM5289527.1"/>
    </source>
</evidence>
<evidence type="ECO:0000256" key="1">
    <source>
        <dbReference type="SAM" id="MobiDB-lite"/>
    </source>
</evidence>
<protein>
    <submittedName>
        <fullName evidence="2">Uncharacterized protein</fullName>
    </submittedName>
</protein>
<evidence type="ECO:0000313" key="3">
    <source>
        <dbReference type="Proteomes" id="UP001494588"/>
    </source>
</evidence>
<feature type="region of interest" description="Disordered" evidence="1">
    <location>
        <begin position="18"/>
        <end position="43"/>
    </location>
</feature>
<feature type="compositionally biased region" description="Low complexity" evidence="1">
    <location>
        <begin position="18"/>
        <end position="34"/>
    </location>
</feature>
<comment type="caution">
    <text evidence="2">The sequence shown here is derived from an EMBL/GenBank/DDBJ whole genome shotgun (WGS) entry which is preliminary data.</text>
</comment>
<organism evidence="2 3">
    <name type="scientific">Paraburkholderia sabiae</name>
    <dbReference type="NCBI Taxonomy" id="273251"/>
    <lineage>
        <taxon>Bacteria</taxon>
        <taxon>Pseudomonadati</taxon>
        <taxon>Pseudomonadota</taxon>
        <taxon>Betaproteobacteria</taxon>
        <taxon>Burkholderiales</taxon>
        <taxon>Burkholderiaceae</taxon>
        <taxon>Paraburkholderia</taxon>
    </lineage>
</organism>
<accession>A0ABU9QJ66</accession>
<dbReference type="Proteomes" id="UP001494588">
    <property type="component" value="Unassembled WGS sequence"/>
</dbReference>